<dbReference type="AlphaFoldDB" id="A0A9X5ATQ5"/>
<accession>A0A9X5ATQ5</accession>
<protein>
    <submittedName>
        <fullName evidence="4">Pyrroloquinoline quinone biosynthesis peptide chaperone PqqD</fullName>
    </submittedName>
</protein>
<sequence length="94" mass="10085">MTSVAVPVNARPKLARGVRMTTSEAHGGPVLLAPERIVRLDTVAADIVSRCDGHLTLAELIDTLAERYAAPRETIAADVTTLLRALADKRLIDL</sequence>
<evidence type="ECO:0000256" key="2">
    <source>
        <dbReference type="ARBA" id="ARBA00011741"/>
    </source>
</evidence>
<dbReference type="Pfam" id="PF05402">
    <property type="entry name" value="PqqD"/>
    <property type="match status" value="1"/>
</dbReference>
<dbReference type="InterPro" id="IPR041881">
    <property type="entry name" value="PqqD_sf"/>
</dbReference>
<gene>
    <name evidence="4" type="primary">pqqD</name>
    <name evidence="4" type="ORF">GJ689_20810</name>
</gene>
<comment type="subunit">
    <text evidence="2">Monomer. Interacts with PqqE.</text>
</comment>
<dbReference type="InterPro" id="IPR008792">
    <property type="entry name" value="PQQD"/>
</dbReference>
<organism evidence="4 5">
    <name type="scientific">Rhodoplanes serenus</name>
    <dbReference type="NCBI Taxonomy" id="200615"/>
    <lineage>
        <taxon>Bacteria</taxon>
        <taxon>Pseudomonadati</taxon>
        <taxon>Pseudomonadota</taxon>
        <taxon>Alphaproteobacteria</taxon>
        <taxon>Hyphomicrobiales</taxon>
        <taxon>Nitrobacteraceae</taxon>
        <taxon>Rhodoplanes</taxon>
    </lineage>
</organism>
<dbReference type="GO" id="GO:0048038">
    <property type="term" value="F:quinone binding"/>
    <property type="evidence" value="ECO:0007669"/>
    <property type="project" value="InterPro"/>
</dbReference>
<evidence type="ECO:0000313" key="5">
    <source>
        <dbReference type="Proteomes" id="UP000438991"/>
    </source>
</evidence>
<evidence type="ECO:0000256" key="3">
    <source>
        <dbReference type="ARBA" id="ARBA00022905"/>
    </source>
</evidence>
<comment type="caution">
    <text evidence="4">The sequence shown here is derived from an EMBL/GenBank/DDBJ whole genome shotgun (WGS) entry which is preliminary data.</text>
</comment>
<name>A0A9X5ATQ5_9BRAD</name>
<evidence type="ECO:0000256" key="1">
    <source>
        <dbReference type="ARBA" id="ARBA00004886"/>
    </source>
</evidence>
<comment type="pathway">
    <text evidence="1">Cofactor biosynthesis; pyrroloquinoline quinone biosynthesis.</text>
</comment>
<dbReference type="InterPro" id="IPR022479">
    <property type="entry name" value="PqqD_bac"/>
</dbReference>
<dbReference type="EMBL" id="WNKV01000018">
    <property type="protein sequence ID" value="MTW18646.1"/>
    <property type="molecule type" value="Genomic_DNA"/>
</dbReference>
<dbReference type="Gene3D" id="1.10.10.1150">
    <property type="entry name" value="Coenzyme PQQ synthesis protein D (PqqD)"/>
    <property type="match status" value="1"/>
</dbReference>
<dbReference type="GO" id="GO:0018189">
    <property type="term" value="P:pyrroloquinoline quinone biosynthetic process"/>
    <property type="evidence" value="ECO:0007669"/>
    <property type="project" value="UniProtKB-KW"/>
</dbReference>
<reference evidence="4 5" key="1">
    <citation type="submission" date="2019-11" db="EMBL/GenBank/DDBJ databases">
        <title>Whole-genome sequence of Rhodoplanes serenus DSM 18633, type strain.</title>
        <authorList>
            <person name="Kyndt J.A."/>
            <person name="Meyer T.E."/>
        </authorList>
    </citation>
    <scope>NUCLEOTIDE SEQUENCE [LARGE SCALE GENOMIC DNA]</scope>
    <source>
        <strain evidence="4 5">DSM 18633</strain>
    </source>
</reference>
<keyword evidence="3" id="KW-0884">PQQ biosynthesis</keyword>
<proteinExistence type="predicted"/>
<dbReference type="Proteomes" id="UP000438991">
    <property type="component" value="Unassembled WGS sequence"/>
</dbReference>
<dbReference type="NCBIfam" id="TIGR03859">
    <property type="entry name" value="PQQ_PqqD"/>
    <property type="match status" value="1"/>
</dbReference>
<evidence type="ECO:0000313" key="4">
    <source>
        <dbReference type="EMBL" id="MTW18646.1"/>
    </source>
</evidence>